<protein>
    <submittedName>
        <fullName evidence="3">CLUMA_CG004849, isoform A</fullName>
    </submittedName>
</protein>
<dbReference type="InterPro" id="IPR036397">
    <property type="entry name" value="RNaseH_sf"/>
</dbReference>
<dbReference type="PANTHER" id="PTHR19303:SF71">
    <property type="entry name" value="ZINC FINGER PHD-TYPE DOMAIN-CONTAINING PROTEIN"/>
    <property type="match status" value="1"/>
</dbReference>
<evidence type="ECO:0000313" key="3">
    <source>
        <dbReference type="EMBL" id="CRK91164.1"/>
    </source>
</evidence>
<dbReference type="OrthoDB" id="7763547at2759"/>
<dbReference type="GO" id="GO:0003677">
    <property type="term" value="F:DNA binding"/>
    <property type="evidence" value="ECO:0007669"/>
    <property type="project" value="UniProtKB-KW"/>
</dbReference>
<dbReference type="Gene3D" id="3.30.420.10">
    <property type="entry name" value="Ribonuclease H-like superfamily/Ribonuclease H"/>
    <property type="match status" value="1"/>
</dbReference>
<evidence type="ECO:0000256" key="1">
    <source>
        <dbReference type="ARBA" id="ARBA00023125"/>
    </source>
</evidence>
<keyword evidence="1" id="KW-0238">DNA-binding</keyword>
<dbReference type="InterPro" id="IPR006600">
    <property type="entry name" value="HTH_CenpB_DNA-bd_dom"/>
</dbReference>
<dbReference type="InterPro" id="IPR050863">
    <property type="entry name" value="CenT-Element_Derived"/>
</dbReference>
<feature type="domain" description="HTH CENPB-type" evidence="2">
    <location>
        <begin position="51"/>
        <end position="123"/>
    </location>
</feature>
<evidence type="ECO:0000313" key="4">
    <source>
        <dbReference type="Proteomes" id="UP000183832"/>
    </source>
</evidence>
<evidence type="ECO:0000259" key="2">
    <source>
        <dbReference type="PROSITE" id="PS51253"/>
    </source>
</evidence>
<dbReference type="InterPro" id="IPR004875">
    <property type="entry name" value="DDE_SF_endonuclease_dom"/>
</dbReference>
<dbReference type="Proteomes" id="UP000183832">
    <property type="component" value="Unassembled WGS sequence"/>
</dbReference>
<dbReference type="PANTHER" id="PTHR19303">
    <property type="entry name" value="TRANSPOSON"/>
    <property type="match status" value="1"/>
</dbReference>
<dbReference type="STRING" id="568069.A0A1J1HUX2"/>
<dbReference type="Pfam" id="PF03184">
    <property type="entry name" value="DDE_1"/>
    <property type="match status" value="1"/>
</dbReference>
<keyword evidence="4" id="KW-1185">Reference proteome</keyword>
<dbReference type="AlphaFoldDB" id="A0A1J1HUX2"/>
<dbReference type="EMBL" id="CVRI01000020">
    <property type="protein sequence ID" value="CRK91164.1"/>
    <property type="molecule type" value="Genomic_DNA"/>
</dbReference>
<dbReference type="Pfam" id="PF03221">
    <property type="entry name" value="HTH_Tnp_Tc5"/>
    <property type="match status" value="1"/>
</dbReference>
<name>A0A1J1HUX2_9DIPT</name>
<reference evidence="3 4" key="1">
    <citation type="submission" date="2015-04" db="EMBL/GenBank/DDBJ databases">
        <authorList>
            <person name="Syromyatnikov M.Y."/>
            <person name="Popov V.N."/>
        </authorList>
    </citation>
    <scope>NUCLEOTIDE SEQUENCE [LARGE SCALE GENOMIC DNA]</scope>
</reference>
<proteinExistence type="predicted"/>
<gene>
    <name evidence="3" type="ORF">CLUMA_CG004849</name>
</gene>
<organism evidence="3 4">
    <name type="scientific">Clunio marinus</name>
    <dbReference type="NCBI Taxonomy" id="568069"/>
    <lineage>
        <taxon>Eukaryota</taxon>
        <taxon>Metazoa</taxon>
        <taxon>Ecdysozoa</taxon>
        <taxon>Arthropoda</taxon>
        <taxon>Hexapoda</taxon>
        <taxon>Insecta</taxon>
        <taxon>Pterygota</taxon>
        <taxon>Neoptera</taxon>
        <taxon>Endopterygota</taxon>
        <taxon>Diptera</taxon>
        <taxon>Nematocera</taxon>
        <taxon>Chironomoidea</taxon>
        <taxon>Chironomidae</taxon>
        <taxon>Clunio</taxon>
    </lineage>
</organism>
<sequence>MDGGDIELQEDRALSPLDMALRDHNNGLSLRKGSGKYNLNHMALSRYKKNPETTRKTILTEEEESRLCDWILACLSKGFPREWRDVTDAAHGLLKERVGNEAAKLGYTWFLLFCKRHSLAQRTPEKLGKASTNLTRPDIYGWFERVHTYILNEGLMELLHDNTRVYNADETFFKINRTAGKVVAAIGTKYVYQQVKDEKAGLTVMGTFRADGSLCKPFIIYPYTRFPREVEEKFPSNQAYKVGTTNGWMDSTAFCCYLECLADEAISKGIKMPAEKILLFLDRHPSHMTLEGCETAKKLGIELICLYPNSTFLLQPADVGCFKPLKLYWREELRNLSVQNTTQCVSKSDFASVFLRAFNRLGSEIIKNAFRTCGIFPFNKEAPDYLKCLGKVAHNDESGISLEDNSEDTTASVETSYLYPDVLDFETAEMVVSNKFTDEQKIDLLGHLCRNMLPPSPPAAEEEFLLQPPAAEEKFLLQPPAAEEEFLLQPPAAEEEFLEETPPTSPAAAEEVPAFALVVPPTPCRSFKRNTKRTADVITSLEHIESMKTTRIEKEQTEIQKKARHVLRENNRELKAQKFKSHCRFCSHSLTTERGIEKHEGECFKNPNRATVTCPICRLSVKPSLILKHKKTHYVQNIADPLPIVARKKII</sequence>
<dbReference type="PROSITE" id="PS51253">
    <property type="entry name" value="HTH_CENPB"/>
    <property type="match status" value="1"/>
</dbReference>
<dbReference type="GO" id="GO:0005634">
    <property type="term" value="C:nucleus"/>
    <property type="evidence" value="ECO:0007669"/>
    <property type="project" value="TreeGrafter"/>
</dbReference>
<accession>A0A1J1HUX2</accession>